<name>A0AAD5S246_9FUNG</name>
<dbReference type="EMBL" id="JADGJD010002246">
    <property type="protein sequence ID" value="KAJ3033747.1"/>
    <property type="molecule type" value="Genomic_DNA"/>
</dbReference>
<comment type="caution">
    <text evidence="2">The sequence shown here is derived from an EMBL/GenBank/DDBJ whole genome shotgun (WGS) entry which is preliminary data.</text>
</comment>
<reference evidence="2" key="1">
    <citation type="submission" date="2020-05" db="EMBL/GenBank/DDBJ databases">
        <title>Phylogenomic resolution of chytrid fungi.</title>
        <authorList>
            <person name="Stajich J.E."/>
            <person name="Amses K."/>
            <person name="Simmons R."/>
            <person name="Seto K."/>
            <person name="Myers J."/>
            <person name="Bonds A."/>
            <person name="Quandt C.A."/>
            <person name="Barry K."/>
            <person name="Liu P."/>
            <person name="Grigoriev I."/>
            <person name="Longcore J.E."/>
            <person name="James T.Y."/>
        </authorList>
    </citation>
    <scope>NUCLEOTIDE SEQUENCE</scope>
    <source>
        <strain evidence="2">JEL0318</strain>
    </source>
</reference>
<dbReference type="Proteomes" id="UP001212841">
    <property type="component" value="Unassembled WGS sequence"/>
</dbReference>
<sequence>RDALGRKTTKALPLPSSTRSSVPAYSTPRFCPKKLPLISGLILTLGAGGELLATTPTTPNPVKSAPTSTATAATAHSAASRTSVKNATPPVTPPRNATKTSSLSGPPPTTTL</sequence>
<evidence type="ECO:0000256" key="1">
    <source>
        <dbReference type="SAM" id="MobiDB-lite"/>
    </source>
</evidence>
<evidence type="ECO:0000313" key="2">
    <source>
        <dbReference type="EMBL" id="KAJ3033747.1"/>
    </source>
</evidence>
<dbReference type="AlphaFoldDB" id="A0AAD5S246"/>
<feature type="non-terminal residue" evidence="2">
    <location>
        <position position="112"/>
    </location>
</feature>
<proteinExistence type="predicted"/>
<feature type="region of interest" description="Disordered" evidence="1">
    <location>
        <begin position="52"/>
        <end position="112"/>
    </location>
</feature>
<feature type="compositionally biased region" description="Low complexity" evidence="1">
    <location>
        <begin position="64"/>
        <end position="83"/>
    </location>
</feature>
<accession>A0AAD5S246</accession>
<feature type="non-terminal residue" evidence="2">
    <location>
        <position position="1"/>
    </location>
</feature>
<feature type="region of interest" description="Disordered" evidence="1">
    <location>
        <begin position="1"/>
        <end position="27"/>
    </location>
</feature>
<keyword evidence="3" id="KW-1185">Reference proteome</keyword>
<evidence type="ECO:0000313" key="3">
    <source>
        <dbReference type="Proteomes" id="UP001212841"/>
    </source>
</evidence>
<protein>
    <submittedName>
        <fullName evidence="2">Uncharacterized protein</fullName>
    </submittedName>
</protein>
<organism evidence="2 3">
    <name type="scientific">Rhizophlyctis rosea</name>
    <dbReference type="NCBI Taxonomy" id="64517"/>
    <lineage>
        <taxon>Eukaryota</taxon>
        <taxon>Fungi</taxon>
        <taxon>Fungi incertae sedis</taxon>
        <taxon>Chytridiomycota</taxon>
        <taxon>Chytridiomycota incertae sedis</taxon>
        <taxon>Chytridiomycetes</taxon>
        <taxon>Rhizophlyctidales</taxon>
        <taxon>Rhizophlyctidaceae</taxon>
        <taxon>Rhizophlyctis</taxon>
    </lineage>
</organism>
<feature type="compositionally biased region" description="Polar residues" evidence="1">
    <location>
        <begin position="15"/>
        <end position="24"/>
    </location>
</feature>
<gene>
    <name evidence="2" type="ORF">HK097_004735</name>
</gene>